<evidence type="ECO:0000313" key="2">
    <source>
        <dbReference type="EMBL" id="UUP13747.1"/>
    </source>
</evidence>
<dbReference type="EMBL" id="CP102173">
    <property type="protein sequence ID" value="UUP13747.1"/>
    <property type="molecule type" value="Genomic_DNA"/>
</dbReference>
<dbReference type="RefSeq" id="WP_232402546.1">
    <property type="nucleotide sequence ID" value="NZ_CP102173.1"/>
</dbReference>
<organism evidence="2 3">
    <name type="scientific">Aeromicrobium wangtongii</name>
    <dbReference type="NCBI Taxonomy" id="2969247"/>
    <lineage>
        <taxon>Bacteria</taxon>
        <taxon>Bacillati</taxon>
        <taxon>Actinomycetota</taxon>
        <taxon>Actinomycetes</taxon>
        <taxon>Propionibacteriales</taxon>
        <taxon>Nocardioidaceae</taxon>
        <taxon>Aeromicrobium</taxon>
    </lineage>
</organism>
<reference evidence="2 3" key="1">
    <citation type="submission" date="2022-08" db="EMBL/GenBank/DDBJ databases">
        <title>novel species in genus Aeromicrobium.</title>
        <authorList>
            <person name="Ye L."/>
        </authorList>
    </citation>
    <scope>NUCLEOTIDE SEQUENCE [LARGE SCALE GENOMIC DNA]</scope>
    <source>
        <strain evidence="3">zg-Y1379</strain>
    </source>
</reference>
<protein>
    <submittedName>
        <fullName evidence="2">DUF3618 domain-containing protein</fullName>
    </submittedName>
</protein>
<dbReference type="Pfam" id="PF12277">
    <property type="entry name" value="DUF3618"/>
    <property type="match status" value="1"/>
</dbReference>
<keyword evidence="1" id="KW-1133">Transmembrane helix</keyword>
<evidence type="ECO:0000313" key="3">
    <source>
        <dbReference type="Proteomes" id="UP001316184"/>
    </source>
</evidence>
<proteinExistence type="predicted"/>
<name>A0ABY5M7D9_9ACTN</name>
<dbReference type="InterPro" id="IPR022062">
    <property type="entry name" value="DUF3618"/>
</dbReference>
<accession>A0ABY5M7D9</accession>
<keyword evidence="1" id="KW-0812">Transmembrane</keyword>
<dbReference type="Proteomes" id="UP001316184">
    <property type="component" value="Chromosome"/>
</dbReference>
<feature type="transmembrane region" description="Helical" evidence="1">
    <location>
        <begin position="46"/>
        <end position="63"/>
    </location>
</feature>
<sequence>MTSSDLEREIEQTREHLGETVDALAAKMDVKGRAKETVAAADKRPFAAGGVLAAGLVIAALLWPRH</sequence>
<keyword evidence="3" id="KW-1185">Reference proteome</keyword>
<gene>
    <name evidence="2" type="ORF">NQV15_00075</name>
</gene>
<keyword evidence="1" id="KW-0472">Membrane</keyword>
<evidence type="ECO:0000256" key="1">
    <source>
        <dbReference type="SAM" id="Phobius"/>
    </source>
</evidence>